<dbReference type="GO" id="GO:0019005">
    <property type="term" value="C:SCF ubiquitin ligase complex"/>
    <property type="evidence" value="ECO:0007669"/>
    <property type="project" value="TreeGrafter"/>
</dbReference>
<protein>
    <recommendedName>
        <fullName evidence="3">F-box domain-containing protein</fullName>
    </recommendedName>
</protein>
<organism evidence="1 2">
    <name type="scientific">Cryptotermes secundus</name>
    <dbReference type="NCBI Taxonomy" id="105785"/>
    <lineage>
        <taxon>Eukaryota</taxon>
        <taxon>Metazoa</taxon>
        <taxon>Ecdysozoa</taxon>
        <taxon>Arthropoda</taxon>
        <taxon>Hexapoda</taxon>
        <taxon>Insecta</taxon>
        <taxon>Pterygota</taxon>
        <taxon>Neoptera</taxon>
        <taxon>Polyneoptera</taxon>
        <taxon>Dictyoptera</taxon>
        <taxon>Blattodea</taxon>
        <taxon>Blattoidea</taxon>
        <taxon>Termitoidae</taxon>
        <taxon>Kalotermitidae</taxon>
        <taxon>Cryptotermitinae</taxon>
        <taxon>Cryptotermes</taxon>
    </lineage>
</organism>
<dbReference type="PANTHER" id="PTHR13318">
    <property type="entry name" value="PARTNER OF PAIRED, ISOFORM B-RELATED"/>
    <property type="match status" value="1"/>
</dbReference>
<comment type="caution">
    <text evidence="1">The sequence shown here is derived from an EMBL/GenBank/DDBJ whole genome shotgun (WGS) entry which is preliminary data.</text>
</comment>
<dbReference type="EMBL" id="NEVH01009126">
    <property type="protein sequence ID" value="PNF33542.1"/>
    <property type="molecule type" value="Genomic_DNA"/>
</dbReference>
<evidence type="ECO:0008006" key="3">
    <source>
        <dbReference type="Google" id="ProtNLM"/>
    </source>
</evidence>
<dbReference type="GO" id="GO:0031146">
    <property type="term" value="P:SCF-dependent proteasomal ubiquitin-dependent protein catabolic process"/>
    <property type="evidence" value="ECO:0007669"/>
    <property type="project" value="TreeGrafter"/>
</dbReference>
<gene>
    <name evidence="1" type="ORF">B7P43_G17403</name>
</gene>
<dbReference type="STRING" id="105785.A0A2J7QY81"/>
<dbReference type="SUPFAM" id="SSF52047">
    <property type="entry name" value="RNI-like"/>
    <property type="match status" value="1"/>
</dbReference>
<evidence type="ECO:0000313" key="1">
    <source>
        <dbReference type="EMBL" id="PNF33542.1"/>
    </source>
</evidence>
<evidence type="ECO:0000313" key="2">
    <source>
        <dbReference type="Proteomes" id="UP000235965"/>
    </source>
</evidence>
<keyword evidence="2" id="KW-1185">Reference proteome</keyword>
<dbReference type="Proteomes" id="UP000235965">
    <property type="component" value="Unassembled WGS sequence"/>
</dbReference>
<reference evidence="1 2" key="1">
    <citation type="submission" date="2017-12" db="EMBL/GenBank/DDBJ databases">
        <title>Hemimetabolous genomes reveal molecular basis of termite eusociality.</title>
        <authorList>
            <person name="Harrison M.C."/>
            <person name="Jongepier E."/>
            <person name="Robertson H.M."/>
            <person name="Arning N."/>
            <person name="Bitard-Feildel T."/>
            <person name="Chao H."/>
            <person name="Childers C.P."/>
            <person name="Dinh H."/>
            <person name="Doddapaneni H."/>
            <person name="Dugan S."/>
            <person name="Gowin J."/>
            <person name="Greiner C."/>
            <person name="Han Y."/>
            <person name="Hu H."/>
            <person name="Hughes D.S.T."/>
            <person name="Huylmans A.-K."/>
            <person name="Kemena C."/>
            <person name="Kremer L.P.M."/>
            <person name="Lee S.L."/>
            <person name="Lopez-Ezquerra A."/>
            <person name="Mallet L."/>
            <person name="Monroy-Kuhn J.M."/>
            <person name="Moser A."/>
            <person name="Murali S.C."/>
            <person name="Muzny D.M."/>
            <person name="Otani S."/>
            <person name="Piulachs M.-D."/>
            <person name="Poelchau M."/>
            <person name="Qu J."/>
            <person name="Schaub F."/>
            <person name="Wada-Katsumata A."/>
            <person name="Worley K.C."/>
            <person name="Xie Q."/>
            <person name="Ylla G."/>
            <person name="Poulsen M."/>
            <person name="Gibbs R.A."/>
            <person name="Schal C."/>
            <person name="Richards S."/>
            <person name="Belles X."/>
            <person name="Korb J."/>
            <person name="Bornberg-Bauer E."/>
        </authorList>
    </citation>
    <scope>NUCLEOTIDE SEQUENCE [LARGE SCALE GENOMIC DNA]</scope>
    <source>
        <tissue evidence="1">Whole body</tissue>
    </source>
</reference>
<proteinExistence type="predicted"/>
<dbReference type="InterPro" id="IPR032675">
    <property type="entry name" value="LRR_dom_sf"/>
</dbReference>
<sequence length="544" mass="62513">MPPYNSPVRLEKLSLQTAGKFVSELGVQLVKSAHSSSMPNFTTVGSTSLFPARQIRRHLKDMLHHAVSYRLSPISSKHLLHAQRVCRHLQQVLVNMVPYYMVNAVTLELLKQLDNRFDEVHALAEQPWCRRILHEIVKAILHPELTELFITWRWKYIAEFVITEMSNLSNLKVFKLPLNVEFIEKAKTSSVELTVKKQLPTMAKLQKFVFHHYCTDETIRALCESCSLLKCLDIYLSNNVTDASVQHIMKLKYLEELDITETDISDEGRVRLLTGLSQNSAKPLISYRTYSFTNPEISVLSNQFPDLREFSASLLREDLSIRDFRRFYNLEVCHIYSYGEFLYSDVFEYIGSHLLELSFVGPSVNITDIIKNCPNLKSLVIKADHLRMDNAHLPGLFSLQHLTLRTRDSPGATVLLSQCQNLTSLQLCTQQMFFMLLNEVMLKNRLASLQHLCVGSLNENVPPDAVAFLTQHCTNLMTCKVFGGQDAELRALYQQYPGVQVEPDLWIQLADNVGFANKGRKTEIVKTIVNYMYEFRSPYSFEYN</sequence>
<dbReference type="Gene3D" id="3.80.10.10">
    <property type="entry name" value="Ribonuclease Inhibitor"/>
    <property type="match status" value="2"/>
</dbReference>
<dbReference type="InParanoid" id="A0A2J7QY81"/>
<dbReference type="AlphaFoldDB" id="A0A2J7QY81"/>
<dbReference type="OrthoDB" id="10257471at2759"/>
<accession>A0A2J7QY81</accession>
<name>A0A2J7QY81_9NEOP</name>